<proteinExistence type="predicted"/>
<feature type="compositionally biased region" description="Low complexity" evidence="4">
    <location>
        <begin position="241"/>
        <end position="250"/>
    </location>
</feature>
<dbReference type="PANTHER" id="PTHR11860:SF118">
    <property type="entry name" value="CMRF35-LIKE MOLECULE 3-RELATED"/>
    <property type="match status" value="1"/>
</dbReference>
<dbReference type="InterPro" id="IPR013783">
    <property type="entry name" value="Ig-like_fold"/>
</dbReference>
<feature type="transmembrane region" description="Helical" evidence="5">
    <location>
        <begin position="171"/>
        <end position="191"/>
    </location>
</feature>
<name>A0A9Y3RJG7_9CICH</name>
<evidence type="ECO:0000256" key="2">
    <source>
        <dbReference type="ARBA" id="ARBA00022692"/>
    </source>
</evidence>
<evidence type="ECO:0000256" key="4">
    <source>
        <dbReference type="SAM" id="MobiDB-lite"/>
    </source>
</evidence>
<dbReference type="InterPro" id="IPR036179">
    <property type="entry name" value="Ig-like_dom_sf"/>
</dbReference>
<protein>
    <submittedName>
        <fullName evidence="7">Uncharacterized protein LOC102207441</fullName>
    </submittedName>
</protein>
<dbReference type="PANTHER" id="PTHR11860">
    <property type="entry name" value="POLYMERIC-IMMUNOGLOBULIN RECEPTOR"/>
    <property type="match status" value="1"/>
</dbReference>
<feature type="region of interest" description="Disordered" evidence="4">
    <location>
        <begin position="141"/>
        <end position="161"/>
    </location>
</feature>
<dbReference type="Gene3D" id="2.60.40.10">
    <property type="entry name" value="Immunoglobulins"/>
    <property type="match status" value="1"/>
</dbReference>
<sequence>MHYILPILAATLADGNKLMKIEGFQGRNVSFQCSHRLAWAYDKYFCKDPCGSEKDRLATVKSGGRAESGRITLVDSGDGSFTVTLSHLQLSDSHQKYWCGVDRPGLDTYTQIQLTVKKAVETETPDVPTTWTYQNTNTTQLTTGTDTIKPTKPSMESFSTKEQPKISTGTIVYAAVGGIAMACLLMLTVCFRKYRKTSKPQLQVCFNNTDVSSAHQQEGAEHLQKLPGRSSIHTHHQRLDPPATEPTETTSSLHLHIYENISVSKLAAASEHPPTEHQNDHDNNSGIYINPLPDSPL</sequence>
<dbReference type="InterPro" id="IPR050671">
    <property type="entry name" value="CD300_family_receptors"/>
</dbReference>
<dbReference type="AlphaFoldDB" id="A0A9Y3RJG7"/>
<dbReference type="SUPFAM" id="SSF48726">
    <property type="entry name" value="Immunoglobulin"/>
    <property type="match status" value="1"/>
</dbReference>
<dbReference type="RefSeq" id="XP_005743770.1">
    <property type="nucleotide sequence ID" value="XM_005743713.1"/>
</dbReference>
<keyword evidence="6" id="KW-1185">Reference proteome</keyword>
<feature type="region of interest" description="Disordered" evidence="4">
    <location>
        <begin position="231"/>
        <end position="250"/>
    </location>
</feature>
<evidence type="ECO:0000313" key="6">
    <source>
        <dbReference type="Proteomes" id="UP000695023"/>
    </source>
</evidence>
<dbReference type="GO" id="GO:0005886">
    <property type="term" value="C:plasma membrane"/>
    <property type="evidence" value="ECO:0007669"/>
    <property type="project" value="TreeGrafter"/>
</dbReference>
<evidence type="ECO:0000256" key="3">
    <source>
        <dbReference type="ARBA" id="ARBA00023136"/>
    </source>
</evidence>
<comment type="subcellular location">
    <subcellularLocation>
        <location evidence="1">Membrane</location>
    </subcellularLocation>
</comment>
<gene>
    <name evidence="7" type="primary">LOC102207441</name>
</gene>
<reference evidence="7" key="1">
    <citation type="submission" date="2025-08" db="UniProtKB">
        <authorList>
            <consortium name="RefSeq"/>
        </authorList>
    </citation>
    <scope>IDENTIFICATION</scope>
</reference>
<dbReference type="GeneID" id="102207441"/>
<keyword evidence="5" id="KW-1133">Transmembrane helix</keyword>
<accession>A0A9Y3RJG7</accession>
<dbReference type="Proteomes" id="UP000695023">
    <property type="component" value="Unplaced"/>
</dbReference>
<feature type="region of interest" description="Disordered" evidence="4">
    <location>
        <begin position="268"/>
        <end position="297"/>
    </location>
</feature>
<dbReference type="GO" id="GO:0004888">
    <property type="term" value="F:transmembrane signaling receptor activity"/>
    <property type="evidence" value="ECO:0007669"/>
    <property type="project" value="TreeGrafter"/>
</dbReference>
<evidence type="ECO:0000256" key="1">
    <source>
        <dbReference type="ARBA" id="ARBA00004370"/>
    </source>
</evidence>
<evidence type="ECO:0000313" key="7">
    <source>
        <dbReference type="RefSeq" id="XP_005743770.1"/>
    </source>
</evidence>
<keyword evidence="2 5" id="KW-0812">Transmembrane</keyword>
<evidence type="ECO:0000256" key="5">
    <source>
        <dbReference type="SAM" id="Phobius"/>
    </source>
</evidence>
<keyword evidence="3 5" id="KW-0472">Membrane</keyword>
<organism evidence="6 7">
    <name type="scientific">Pundamilia nyererei</name>
    <dbReference type="NCBI Taxonomy" id="303518"/>
    <lineage>
        <taxon>Eukaryota</taxon>
        <taxon>Metazoa</taxon>
        <taxon>Chordata</taxon>
        <taxon>Craniata</taxon>
        <taxon>Vertebrata</taxon>
        <taxon>Euteleostomi</taxon>
        <taxon>Actinopterygii</taxon>
        <taxon>Neopterygii</taxon>
        <taxon>Teleostei</taxon>
        <taxon>Neoteleostei</taxon>
        <taxon>Acanthomorphata</taxon>
        <taxon>Ovalentaria</taxon>
        <taxon>Cichlomorphae</taxon>
        <taxon>Cichliformes</taxon>
        <taxon>Cichlidae</taxon>
        <taxon>African cichlids</taxon>
        <taxon>Pseudocrenilabrinae</taxon>
        <taxon>Haplochromini</taxon>
        <taxon>Pundamilia</taxon>
    </lineage>
</organism>
<feature type="compositionally biased region" description="Basic and acidic residues" evidence="4">
    <location>
        <begin position="273"/>
        <end position="283"/>
    </location>
</feature>